<dbReference type="EC" id="1.1.1.30" evidence="2"/>
<dbReference type="EMBL" id="JACHVZ010000013">
    <property type="protein sequence ID" value="MBB2930345.1"/>
    <property type="molecule type" value="Genomic_DNA"/>
</dbReference>
<dbReference type="GO" id="GO:0003858">
    <property type="term" value="F:3-hydroxybutyrate dehydrogenase activity"/>
    <property type="evidence" value="ECO:0007669"/>
    <property type="project" value="UniProtKB-EC"/>
</dbReference>
<dbReference type="FunFam" id="3.40.50.720:FF:000084">
    <property type="entry name" value="Short-chain dehydrogenase reductase"/>
    <property type="match status" value="1"/>
</dbReference>
<dbReference type="PROSITE" id="PS00061">
    <property type="entry name" value="ADH_SHORT"/>
    <property type="match status" value="1"/>
</dbReference>
<dbReference type="EMBL" id="QJSQ01000004">
    <property type="protein sequence ID" value="PYE25616.1"/>
    <property type="molecule type" value="Genomic_DNA"/>
</dbReference>
<comment type="caution">
    <text evidence="3">The sequence shown here is derived from an EMBL/GenBank/DDBJ whole genome shotgun (WGS) entry which is preliminary data.</text>
</comment>
<gene>
    <name evidence="3" type="ORF">C7410_104196</name>
    <name evidence="2" type="ORF">FHX59_004807</name>
</gene>
<dbReference type="PANTHER" id="PTHR42879">
    <property type="entry name" value="3-OXOACYL-(ACYL-CARRIER-PROTEIN) REDUCTASE"/>
    <property type="match status" value="1"/>
</dbReference>
<dbReference type="Pfam" id="PF13561">
    <property type="entry name" value="adh_short_C2"/>
    <property type="match status" value="1"/>
</dbReference>
<evidence type="ECO:0000313" key="5">
    <source>
        <dbReference type="Proteomes" id="UP000533533"/>
    </source>
</evidence>
<dbReference type="SUPFAM" id="SSF51735">
    <property type="entry name" value="NAD(P)-binding Rossmann-fold domains"/>
    <property type="match status" value="1"/>
</dbReference>
<reference evidence="3 4" key="1">
    <citation type="submission" date="2018-06" db="EMBL/GenBank/DDBJ databases">
        <title>Genomic Encyclopedia of Type Strains, Phase IV (KMG-V): Genome sequencing to study the core and pangenomes of soil and plant-associated prokaryotes.</title>
        <authorList>
            <person name="Whitman W."/>
        </authorList>
    </citation>
    <scope>NUCLEOTIDE SEQUENCE [LARGE SCALE GENOMIC DNA]</scope>
    <source>
        <strain evidence="3 4">SRCL-318</strain>
        <strain evidence="2 5">SRMrh-85</strain>
    </source>
</reference>
<keyword evidence="5" id="KW-1185">Reference proteome</keyword>
<evidence type="ECO:0000256" key="1">
    <source>
        <dbReference type="ARBA" id="ARBA00006484"/>
    </source>
</evidence>
<dbReference type="InterPro" id="IPR050259">
    <property type="entry name" value="SDR"/>
</dbReference>
<protein>
    <submittedName>
        <fullName evidence="3">3-hydroxybutyrate dehydrogenase</fullName>
        <ecNumber evidence="2">1.1.1.30</ecNumber>
    </submittedName>
</protein>
<accession>A0A2U1ABL9</accession>
<comment type="similarity">
    <text evidence="1">Belongs to the short-chain dehydrogenases/reductases (SDR) family.</text>
</comment>
<dbReference type="InterPro" id="IPR036291">
    <property type="entry name" value="NAD(P)-bd_dom_sf"/>
</dbReference>
<evidence type="ECO:0000313" key="3">
    <source>
        <dbReference type="EMBL" id="PYE25616.1"/>
    </source>
</evidence>
<sequence length="271" mass="28620">MQKHAERGGKMILKGKSALVTGSSNGLGLAMARALAGAGCDLVLHGLETPGQMMRTTDELEDAFDVNVAYVQADLATPAGVDALIGAAQERVRALDVLVNNAVVRHFAAIEALPLDHWNHALAVNLTAAFRAIQLVLPGMRERGWGRIFNMTSVYGARAVANRVDYVTTKTALLGLTRSVAIETLSQGITCNAICPGSVLTPNIDGRIHALMDERGLNRSDAVREFLKGKQPTGELVEAAHVGEMVVFLCGPAASQITGAMMPIEGGWLAG</sequence>
<dbReference type="InterPro" id="IPR002347">
    <property type="entry name" value="SDR_fam"/>
</dbReference>
<dbReference type="Proteomes" id="UP000533533">
    <property type="component" value="Unassembled WGS sequence"/>
</dbReference>
<dbReference type="InterPro" id="IPR020904">
    <property type="entry name" value="Sc_DH/Rdtase_CS"/>
</dbReference>
<dbReference type="Gene3D" id="3.40.50.720">
    <property type="entry name" value="NAD(P)-binding Rossmann-like Domain"/>
    <property type="match status" value="1"/>
</dbReference>
<dbReference type="AlphaFoldDB" id="A0A2U1ABL9"/>
<evidence type="ECO:0000313" key="4">
    <source>
        <dbReference type="Proteomes" id="UP000247772"/>
    </source>
</evidence>
<evidence type="ECO:0000313" key="2">
    <source>
        <dbReference type="EMBL" id="MBB2930345.1"/>
    </source>
</evidence>
<keyword evidence="2" id="KW-0560">Oxidoreductase</keyword>
<dbReference type="GO" id="GO:0032787">
    <property type="term" value="P:monocarboxylic acid metabolic process"/>
    <property type="evidence" value="ECO:0007669"/>
    <property type="project" value="UniProtKB-ARBA"/>
</dbReference>
<dbReference type="Proteomes" id="UP000247772">
    <property type="component" value="Unassembled WGS sequence"/>
</dbReference>
<organism evidence="3 4">
    <name type="scientific">Paraburkholderia silvatlantica</name>
    <dbReference type="NCBI Taxonomy" id="321895"/>
    <lineage>
        <taxon>Bacteria</taxon>
        <taxon>Pseudomonadati</taxon>
        <taxon>Pseudomonadota</taxon>
        <taxon>Betaproteobacteria</taxon>
        <taxon>Burkholderiales</taxon>
        <taxon>Burkholderiaceae</taxon>
        <taxon>Paraburkholderia</taxon>
    </lineage>
</organism>
<proteinExistence type="inferred from homology"/>
<dbReference type="PRINTS" id="PR00080">
    <property type="entry name" value="SDRFAMILY"/>
</dbReference>
<dbReference type="PRINTS" id="PR00081">
    <property type="entry name" value="GDHRDH"/>
</dbReference>
<name>A0A2U1ABL9_9BURK</name>
<dbReference type="PANTHER" id="PTHR42879:SF2">
    <property type="entry name" value="3-OXOACYL-[ACYL-CARRIER-PROTEIN] REDUCTASE FABG"/>
    <property type="match status" value="1"/>
</dbReference>